<dbReference type="InterPro" id="IPR029068">
    <property type="entry name" value="Glyas_Bleomycin-R_OHBP_Dase"/>
</dbReference>
<feature type="domain" description="VOC" evidence="1">
    <location>
        <begin position="6"/>
        <end position="125"/>
    </location>
</feature>
<dbReference type="EMBL" id="JBHSSW010000012">
    <property type="protein sequence ID" value="MFC6198575.1"/>
    <property type="molecule type" value="Genomic_DNA"/>
</dbReference>
<keyword evidence="3" id="KW-1185">Reference proteome</keyword>
<name>A0ABW1SA74_9PROT</name>
<dbReference type="Pfam" id="PF00903">
    <property type="entry name" value="Glyoxalase"/>
    <property type="match status" value="1"/>
</dbReference>
<dbReference type="InterPro" id="IPR052164">
    <property type="entry name" value="Anthracycline_SecMetBiosynth"/>
</dbReference>
<dbReference type="InterPro" id="IPR004360">
    <property type="entry name" value="Glyas_Fos-R_dOase_dom"/>
</dbReference>
<dbReference type="RefSeq" id="WP_377378900.1">
    <property type="nucleotide sequence ID" value="NZ_JBHSSW010000012.1"/>
</dbReference>
<gene>
    <name evidence="2" type="ORF">ACFQDM_10805</name>
</gene>
<organism evidence="2 3">
    <name type="scientific">Ponticaulis profundi</name>
    <dbReference type="NCBI Taxonomy" id="2665222"/>
    <lineage>
        <taxon>Bacteria</taxon>
        <taxon>Pseudomonadati</taxon>
        <taxon>Pseudomonadota</taxon>
        <taxon>Alphaproteobacteria</taxon>
        <taxon>Hyphomonadales</taxon>
        <taxon>Hyphomonadaceae</taxon>
        <taxon>Ponticaulis</taxon>
    </lineage>
</organism>
<dbReference type="SUPFAM" id="SSF54593">
    <property type="entry name" value="Glyoxalase/Bleomycin resistance protein/Dihydroxybiphenyl dioxygenase"/>
    <property type="match status" value="1"/>
</dbReference>
<reference evidence="3" key="1">
    <citation type="journal article" date="2019" name="Int. J. Syst. Evol. Microbiol.">
        <title>The Global Catalogue of Microorganisms (GCM) 10K type strain sequencing project: providing services to taxonomists for standard genome sequencing and annotation.</title>
        <authorList>
            <consortium name="The Broad Institute Genomics Platform"/>
            <consortium name="The Broad Institute Genome Sequencing Center for Infectious Disease"/>
            <person name="Wu L."/>
            <person name="Ma J."/>
        </authorList>
    </citation>
    <scope>NUCLEOTIDE SEQUENCE [LARGE SCALE GENOMIC DNA]</scope>
    <source>
        <strain evidence="3">CGMCC-1.15741</strain>
    </source>
</reference>
<evidence type="ECO:0000259" key="1">
    <source>
        <dbReference type="PROSITE" id="PS51819"/>
    </source>
</evidence>
<protein>
    <submittedName>
        <fullName evidence="2">VOC family protein</fullName>
    </submittedName>
</protein>
<dbReference type="Gene3D" id="3.10.180.10">
    <property type="entry name" value="2,3-Dihydroxybiphenyl 1,2-Dioxygenase, domain 1"/>
    <property type="match status" value="1"/>
</dbReference>
<evidence type="ECO:0000313" key="2">
    <source>
        <dbReference type="EMBL" id="MFC6198575.1"/>
    </source>
</evidence>
<evidence type="ECO:0000313" key="3">
    <source>
        <dbReference type="Proteomes" id="UP001596303"/>
    </source>
</evidence>
<dbReference type="Proteomes" id="UP001596303">
    <property type="component" value="Unassembled WGS sequence"/>
</dbReference>
<comment type="caution">
    <text evidence="2">The sequence shown here is derived from an EMBL/GenBank/DDBJ whole genome shotgun (WGS) entry which is preliminary data.</text>
</comment>
<dbReference type="PANTHER" id="PTHR33993:SF5">
    <property type="entry name" value="GLYOXALASE"/>
    <property type="match status" value="1"/>
</dbReference>
<proteinExistence type="predicted"/>
<dbReference type="PANTHER" id="PTHR33993">
    <property type="entry name" value="GLYOXALASE-RELATED"/>
    <property type="match status" value="1"/>
</dbReference>
<dbReference type="PROSITE" id="PS51819">
    <property type="entry name" value="VOC"/>
    <property type="match status" value="1"/>
</dbReference>
<sequence>MTQVLGVGGVFLKCKDVEATKHWYQNVLGMSLNDFGGFDFAQDEAVESFGNAARTIFAPFGPEADYFAPSELPFMLNLMVDDLDGMLERVRAADVALLQPPEAYSYGKFAWIMDPDGRKLELWQPFREETVPTDGLNDGG</sequence>
<dbReference type="InterPro" id="IPR037523">
    <property type="entry name" value="VOC_core"/>
</dbReference>
<accession>A0ABW1SA74</accession>